<organism evidence="1 2">
    <name type="scientific">Brassica napus</name>
    <name type="common">Rape</name>
    <dbReference type="NCBI Taxonomy" id="3708"/>
    <lineage>
        <taxon>Eukaryota</taxon>
        <taxon>Viridiplantae</taxon>
        <taxon>Streptophyta</taxon>
        <taxon>Embryophyta</taxon>
        <taxon>Tracheophyta</taxon>
        <taxon>Spermatophyta</taxon>
        <taxon>Magnoliopsida</taxon>
        <taxon>eudicotyledons</taxon>
        <taxon>Gunneridae</taxon>
        <taxon>Pentapetalae</taxon>
        <taxon>rosids</taxon>
        <taxon>malvids</taxon>
        <taxon>Brassicales</taxon>
        <taxon>Brassicaceae</taxon>
        <taxon>Brassiceae</taxon>
        <taxon>Brassica</taxon>
    </lineage>
</organism>
<comment type="caution">
    <text evidence="1">The sequence shown here is derived from an EMBL/GenBank/DDBJ whole genome shotgun (WGS) entry which is preliminary data.</text>
</comment>
<sequence>MFGPTHPFGELDGAVGPTRPFGELVGAYGPTRPFGELDDGCFTVRDPFSEALCNLSRRLIV</sequence>
<proteinExistence type="predicted"/>
<accession>A0ABQ7WYS9</accession>
<dbReference type="EMBL" id="JAGKQM010002802">
    <property type="protein sequence ID" value="KAH0845278.1"/>
    <property type="molecule type" value="Genomic_DNA"/>
</dbReference>
<evidence type="ECO:0000313" key="2">
    <source>
        <dbReference type="Proteomes" id="UP000824890"/>
    </source>
</evidence>
<keyword evidence="2" id="KW-1185">Reference proteome</keyword>
<gene>
    <name evidence="1" type="ORF">HID58_091855</name>
</gene>
<reference evidence="1 2" key="1">
    <citation type="submission" date="2021-05" db="EMBL/GenBank/DDBJ databases">
        <title>Genome Assembly of Synthetic Allotetraploid Brassica napus Reveals Homoeologous Exchanges between Subgenomes.</title>
        <authorList>
            <person name="Davis J.T."/>
        </authorList>
    </citation>
    <scope>NUCLEOTIDE SEQUENCE [LARGE SCALE GENOMIC DNA]</scope>
    <source>
        <strain evidence="2">cv. Da-Ae</strain>
        <tissue evidence="1">Seedling</tissue>
    </source>
</reference>
<protein>
    <submittedName>
        <fullName evidence="1">Uncharacterized protein</fullName>
    </submittedName>
</protein>
<name>A0ABQ7WYS9_BRANA</name>
<evidence type="ECO:0000313" key="1">
    <source>
        <dbReference type="EMBL" id="KAH0845278.1"/>
    </source>
</evidence>
<dbReference type="Proteomes" id="UP000824890">
    <property type="component" value="Unassembled WGS sequence"/>
</dbReference>